<dbReference type="InterPro" id="IPR001387">
    <property type="entry name" value="Cro/C1-type_HTH"/>
</dbReference>
<name>A0AAW6AM81_9ACTN</name>
<dbReference type="PROSITE" id="PS50943">
    <property type="entry name" value="HTH_CROC1"/>
    <property type="match status" value="1"/>
</dbReference>
<dbReference type="AlphaFoldDB" id="A0AAW6AM81"/>
<dbReference type="GO" id="GO:0003677">
    <property type="term" value="F:DNA binding"/>
    <property type="evidence" value="ECO:0007669"/>
    <property type="project" value="InterPro"/>
</dbReference>
<dbReference type="Gene3D" id="1.10.260.40">
    <property type="entry name" value="lambda repressor-like DNA-binding domains"/>
    <property type="match status" value="1"/>
</dbReference>
<feature type="domain" description="HTH cro/C1-type" evidence="1">
    <location>
        <begin position="23"/>
        <end position="67"/>
    </location>
</feature>
<protein>
    <submittedName>
        <fullName evidence="2">Helix-turn-helix transcriptional regulator</fullName>
    </submittedName>
</protein>
<proteinExistence type="predicted"/>
<dbReference type="InterPro" id="IPR010982">
    <property type="entry name" value="Lambda_DNA-bd_dom_sf"/>
</dbReference>
<gene>
    <name evidence="2" type="ORF">PMW86_01035</name>
</gene>
<organism evidence="2 3">
    <name type="scientific">Collinsella aerofaciens</name>
    <dbReference type="NCBI Taxonomy" id="74426"/>
    <lineage>
        <taxon>Bacteria</taxon>
        <taxon>Bacillati</taxon>
        <taxon>Actinomycetota</taxon>
        <taxon>Coriobacteriia</taxon>
        <taxon>Coriobacteriales</taxon>
        <taxon>Coriobacteriaceae</taxon>
        <taxon>Collinsella</taxon>
    </lineage>
</organism>
<dbReference type="SUPFAM" id="SSF47413">
    <property type="entry name" value="lambda repressor-like DNA-binding domains"/>
    <property type="match status" value="1"/>
</dbReference>
<comment type="caution">
    <text evidence="2">The sequence shown here is derived from an EMBL/GenBank/DDBJ whole genome shotgun (WGS) entry which is preliminary data.</text>
</comment>
<reference evidence="2" key="1">
    <citation type="submission" date="2023-01" db="EMBL/GenBank/DDBJ databases">
        <title>Human gut microbiome strain richness.</title>
        <authorList>
            <person name="Chen-Liaw A."/>
        </authorList>
    </citation>
    <scope>NUCLEOTIDE SEQUENCE</scope>
    <source>
        <strain evidence="2">D54st1_D6_D54t1_190329</strain>
    </source>
</reference>
<accession>A0AAW6AM81</accession>
<dbReference type="Pfam" id="PF13443">
    <property type="entry name" value="HTH_26"/>
    <property type="match status" value="1"/>
</dbReference>
<dbReference type="EMBL" id="JAQLEC010000002">
    <property type="protein sequence ID" value="MDB1838182.1"/>
    <property type="molecule type" value="Genomic_DNA"/>
</dbReference>
<dbReference type="CDD" id="cd00093">
    <property type="entry name" value="HTH_XRE"/>
    <property type="match status" value="1"/>
</dbReference>
<sequence length="76" mass="8059">MTDVKESFAHNLRIFMAHADIKTAEELSAASGVSVYSIRNYLAKASTPSLESLAALGLALGCTPNDLMGWNTDEAA</sequence>
<dbReference type="RefSeq" id="WP_195520541.1">
    <property type="nucleotide sequence ID" value="NZ_JADNPG010000003.1"/>
</dbReference>
<evidence type="ECO:0000313" key="3">
    <source>
        <dbReference type="Proteomes" id="UP001212741"/>
    </source>
</evidence>
<evidence type="ECO:0000259" key="1">
    <source>
        <dbReference type="PROSITE" id="PS50943"/>
    </source>
</evidence>
<evidence type="ECO:0000313" key="2">
    <source>
        <dbReference type="EMBL" id="MDB1838182.1"/>
    </source>
</evidence>
<dbReference type="Proteomes" id="UP001212741">
    <property type="component" value="Unassembled WGS sequence"/>
</dbReference>
<dbReference type="SMART" id="SM00530">
    <property type="entry name" value="HTH_XRE"/>
    <property type="match status" value="1"/>
</dbReference>